<name>A0A2U8HEM5_9RHOB</name>
<sequence length="186" mass="20141">MAKCPTRPQPPTKTSTDTPPTSESEDKPAEVLTIHDGGKPPQWPAPSIPLKGPALEHYGELCNTVWNAKGGLLVTDLKRAEIAARAYGETIRWANVSELLLSEAAKAGIRPDLRSLAAASDQQTRAARAWSSATNQLGLEGRHLGLEHNKRLRANVGTDRGDSKWKSVLQAGTIARSCDDDEWDDV</sequence>
<organism evidence="2 3">
    <name type="scientific">Alloyangia pacifica</name>
    <dbReference type="NCBI Taxonomy" id="311180"/>
    <lineage>
        <taxon>Bacteria</taxon>
        <taxon>Pseudomonadati</taxon>
        <taxon>Pseudomonadota</taxon>
        <taxon>Alphaproteobacteria</taxon>
        <taxon>Rhodobacterales</taxon>
        <taxon>Roseobacteraceae</taxon>
        <taxon>Alloyangia</taxon>
    </lineage>
</organism>
<dbReference type="Proteomes" id="UP000244915">
    <property type="component" value="Chromosome 1"/>
</dbReference>
<gene>
    <name evidence="2" type="ORF">CEW88_11595</name>
</gene>
<dbReference type="AlphaFoldDB" id="A0A2U8HEM5"/>
<evidence type="ECO:0000256" key="1">
    <source>
        <dbReference type="SAM" id="MobiDB-lite"/>
    </source>
</evidence>
<feature type="region of interest" description="Disordered" evidence="1">
    <location>
        <begin position="1"/>
        <end position="45"/>
    </location>
</feature>
<accession>A0A2U8HEM5</accession>
<proteinExistence type="predicted"/>
<evidence type="ECO:0000313" key="3">
    <source>
        <dbReference type="Proteomes" id="UP000244915"/>
    </source>
</evidence>
<dbReference type="KEGG" id="ypac:CEW88_11595"/>
<protein>
    <submittedName>
        <fullName evidence="2">Uncharacterized protein</fullName>
    </submittedName>
</protein>
<dbReference type="EMBL" id="CP022189">
    <property type="protein sequence ID" value="AWI84271.1"/>
    <property type="molecule type" value="Genomic_DNA"/>
</dbReference>
<evidence type="ECO:0000313" key="2">
    <source>
        <dbReference type="EMBL" id="AWI84271.1"/>
    </source>
</evidence>
<feature type="compositionally biased region" description="Low complexity" evidence="1">
    <location>
        <begin position="12"/>
        <end position="21"/>
    </location>
</feature>
<reference evidence="2 3" key="1">
    <citation type="submission" date="2017-06" db="EMBL/GenBank/DDBJ databases">
        <title>Yangia sp. YSBP01 complete genome sequence.</title>
        <authorList>
            <person name="Woo J.-H."/>
            <person name="Kim H.-S."/>
        </authorList>
    </citation>
    <scope>NUCLEOTIDE SEQUENCE [LARGE SCALE GENOMIC DNA]</scope>
    <source>
        <strain evidence="2 3">YSBP01</strain>
    </source>
</reference>
<dbReference type="RefSeq" id="WP_108966960.1">
    <property type="nucleotide sequence ID" value="NZ_CP022189.1"/>
</dbReference>